<dbReference type="PANTHER" id="PTHR46734">
    <property type="entry name" value="TELOMERIC REPEAT-BINDING FACTOR 1 TERF1"/>
    <property type="match status" value="1"/>
</dbReference>
<dbReference type="InterPro" id="IPR052450">
    <property type="entry name" value="TRBD-Containing_Protein"/>
</dbReference>
<dbReference type="GO" id="GO:0003677">
    <property type="term" value="F:DNA binding"/>
    <property type="evidence" value="ECO:0007669"/>
    <property type="project" value="UniProtKB-KW"/>
</dbReference>
<dbReference type="SMART" id="SM00717">
    <property type="entry name" value="SANT"/>
    <property type="match status" value="2"/>
</dbReference>
<name>A0A9Q9AMB9_9PEZI</name>
<dbReference type="Pfam" id="PF00249">
    <property type="entry name" value="Myb_DNA-binding"/>
    <property type="match status" value="1"/>
</dbReference>
<evidence type="ECO:0000313" key="6">
    <source>
        <dbReference type="Proteomes" id="UP001056384"/>
    </source>
</evidence>
<dbReference type="PROSITE" id="PS51294">
    <property type="entry name" value="HTH_MYB"/>
    <property type="match status" value="1"/>
</dbReference>
<dbReference type="OrthoDB" id="608866at2759"/>
<feature type="region of interest" description="Disordered" evidence="2">
    <location>
        <begin position="1"/>
        <end position="42"/>
    </location>
</feature>
<feature type="compositionally biased region" description="Low complexity" evidence="2">
    <location>
        <begin position="475"/>
        <end position="486"/>
    </location>
</feature>
<feature type="domain" description="HTH myb-type" evidence="4">
    <location>
        <begin position="166"/>
        <end position="225"/>
    </location>
</feature>
<feature type="compositionally biased region" description="Low complexity" evidence="2">
    <location>
        <begin position="139"/>
        <end position="151"/>
    </location>
</feature>
<dbReference type="Gene3D" id="1.10.246.220">
    <property type="match status" value="1"/>
</dbReference>
<dbReference type="SUPFAM" id="SSF46689">
    <property type="entry name" value="Homeodomain-like"/>
    <property type="match status" value="2"/>
</dbReference>
<protein>
    <submittedName>
        <fullName evidence="5">SANT/Myb domain, Homeobox-like domain superfamily protein</fullName>
    </submittedName>
</protein>
<dbReference type="InterPro" id="IPR017930">
    <property type="entry name" value="Myb_dom"/>
</dbReference>
<feature type="compositionally biased region" description="Basic and acidic residues" evidence="2">
    <location>
        <begin position="152"/>
        <end position="163"/>
    </location>
</feature>
<dbReference type="PANTHER" id="PTHR46734:SF1">
    <property type="entry name" value="TELOMERIC REPEAT-BINDING FACTOR 1"/>
    <property type="match status" value="1"/>
</dbReference>
<reference evidence="5" key="1">
    <citation type="submission" date="2022-06" db="EMBL/GenBank/DDBJ databases">
        <title>Complete genome sequences of two strains of the flax pathogen Septoria linicola.</title>
        <authorList>
            <person name="Lapalu N."/>
            <person name="Simon A."/>
            <person name="Demenou B."/>
            <person name="Paumier D."/>
            <person name="Guillot M.-P."/>
            <person name="Gout L."/>
            <person name="Valade R."/>
        </authorList>
    </citation>
    <scope>NUCLEOTIDE SEQUENCE</scope>
    <source>
        <strain evidence="5">SE15195</strain>
    </source>
</reference>
<dbReference type="Gene3D" id="1.10.10.60">
    <property type="entry name" value="Homeodomain-like"/>
    <property type="match status" value="1"/>
</dbReference>
<evidence type="ECO:0000259" key="4">
    <source>
        <dbReference type="PROSITE" id="PS51294"/>
    </source>
</evidence>
<keyword evidence="1" id="KW-0539">Nucleus</keyword>
<dbReference type="AlphaFoldDB" id="A0A9Q9AMB9"/>
<dbReference type="CDD" id="cd11660">
    <property type="entry name" value="SANT_TRF"/>
    <property type="match status" value="2"/>
</dbReference>
<evidence type="ECO:0000259" key="3">
    <source>
        <dbReference type="PROSITE" id="PS50090"/>
    </source>
</evidence>
<proteinExistence type="predicted"/>
<dbReference type="InterPro" id="IPR009057">
    <property type="entry name" value="Homeodomain-like_sf"/>
</dbReference>
<organism evidence="5 6">
    <name type="scientific">Septoria linicola</name>
    <dbReference type="NCBI Taxonomy" id="215465"/>
    <lineage>
        <taxon>Eukaryota</taxon>
        <taxon>Fungi</taxon>
        <taxon>Dikarya</taxon>
        <taxon>Ascomycota</taxon>
        <taxon>Pezizomycotina</taxon>
        <taxon>Dothideomycetes</taxon>
        <taxon>Dothideomycetidae</taxon>
        <taxon>Mycosphaerellales</taxon>
        <taxon>Mycosphaerellaceae</taxon>
        <taxon>Septoria</taxon>
    </lineage>
</organism>
<feature type="region of interest" description="Disordered" evidence="2">
    <location>
        <begin position="65"/>
        <end position="90"/>
    </location>
</feature>
<evidence type="ECO:0000313" key="5">
    <source>
        <dbReference type="EMBL" id="USW50724.1"/>
    </source>
</evidence>
<feature type="region of interest" description="Disordered" evidence="2">
    <location>
        <begin position="449"/>
        <end position="525"/>
    </location>
</feature>
<feature type="region of interest" description="Disordered" evidence="2">
    <location>
        <begin position="135"/>
        <end position="173"/>
    </location>
</feature>
<evidence type="ECO:0000256" key="1">
    <source>
        <dbReference type="ARBA" id="ARBA00023242"/>
    </source>
</evidence>
<gene>
    <name evidence="5" type="ORF">Slin15195_G040430</name>
</gene>
<feature type="region of interest" description="Disordered" evidence="2">
    <location>
        <begin position="224"/>
        <end position="261"/>
    </location>
</feature>
<keyword evidence="5" id="KW-0238">DNA-binding</keyword>
<feature type="compositionally biased region" description="Basic residues" evidence="2">
    <location>
        <begin position="164"/>
        <end position="173"/>
    </location>
</feature>
<keyword evidence="5" id="KW-0371">Homeobox</keyword>
<evidence type="ECO:0000256" key="2">
    <source>
        <dbReference type="SAM" id="MobiDB-lite"/>
    </source>
</evidence>
<dbReference type="InterPro" id="IPR001005">
    <property type="entry name" value="SANT/Myb"/>
</dbReference>
<accession>A0A9Q9AMB9</accession>
<dbReference type="Proteomes" id="UP001056384">
    <property type="component" value="Chromosome 3"/>
</dbReference>
<feature type="domain" description="Myb-like" evidence="3">
    <location>
        <begin position="166"/>
        <end position="221"/>
    </location>
</feature>
<dbReference type="EMBL" id="CP099420">
    <property type="protein sequence ID" value="USW50724.1"/>
    <property type="molecule type" value="Genomic_DNA"/>
</dbReference>
<dbReference type="PROSITE" id="PS50090">
    <property type="entry name" value="MYB_LIKE"/>
    <property type="match status" value="1"/>
</dbReference>
<feature type="region of interest" description="Disordered" evidence="2">
    <location>
        <begin position="344"/>
        <end position="383"/>
    </location>
</feature>
<keyword evidence="6" id="KW-1185">Reference proteome</keyword>
<sequence length="525" mass="57620">MAAGQDRAGSSAYRPTSLDFINLPNPVQPALPSQKHPLNGTPHLEKARLETASTQDLLRLVLDASSGASSKRARPLENPNLDLPKLPVRNNAKRLRIPPTLSGLHQPPPDAGLLPSISIEQHVVPPPRSKQIETFNDESASSSTAVASPTADQERGGLEEPKKQSKKSTKRNKWTVEETEHLLKGVSRFGVGNWTKIKNCSDYRFNNRTALDLKDRFRVCFPDHRKPKNARSASNTGEYASTDADEARADPACLQRGPASERVDTTTLQRLGINEPFTRSERRARHGYSAAEDEALLRGFRKHGKSWTTIRQDPDLDLLARQATDLRDRMRTKFPDEYAKAGLAPRAKKQTPVIDGAENSVTKDDSLAKTKSSKQGKVGCRGSTQHSIATIAKSMEPRKAHQQALFSLDDVYLGRLSDDEDAEHEPITLDRGILDWATDAARPALAEISRPPEVNLPPMHAPDPPLSQGGQANGTTALPSLASLLPDSHPEHLELPSLTEWWGHNDGRPGGSSFPSLEDILSHDM</sequence>